<dbReference type="Proteomes" id="UP000805193">
    <property type="component" value="Unassembled WGS sequence"/>
</dbReference>
<proteinExistence type="predicted"/>
<reference evidence="1 2" key="1">
    <citation type="journal article" date="2020" name="Cell">
        <title>Large-Scale Comparative Analyses of Tick Genomes Elucidate Their Genetic Diversity and Vector Capacities.</title>
        <authorList>
            <consortium name="Tick Genome and Microbiome Consortium (TIGMIC)"/>
            <person name="Jia N."/>
            <person name="Wang J."/>
            <person name="Shi W."/>
            <person name="Du L."/>
            <person name="Sun Y."/>
            <person name="Zhan W."/>
            <person name="Jiang J.F."/>
            <person name="Wang Q."/>
            <person name="Zhang B."/>
            <person name="Ji P."/>
            <person name="Bell-Sakyi L."/>
            <person name="Cui X.M."/>
            <person name="Yuan T.T."/>
            <person name="Jiang B.G."/>
            <person name="Yang W.F."/>
            <person name="Lam T.T."/>
            <person name="Chang Q.C."/>
            <person name="Ding S.J."/>
            <person name="Wang X.J."/>
            <person name="Zhu J.G."/>
            <person name="Ruan X.D."/>
            <person name="Zhao L."/>
            <person name="Wei J.T."/>
            <person name="Ye R.Z."/>
            <person name="Que T.C."/>
            <person name="Du C.H."/>
            <person name="Zhou Y.H."/>
            <person name="Cheng J.X."/>
            <person name="Dai P.F."/>
            <person name="Guo W.B."/>
            <person name="Han X.H."/>
            <person name="Huang E.J."/>
            <person name="Li L.F."/>
            <person name="Wei W."/>
            <person name="Gao Y.C."/>
            <person name="Liu J.Z."/>
            <person name="Shao H.Z."/>
            <person name="Wang X."/>
            <person name="Wang C.C."/>
            <person name="Yang T.C."/>
            <person name="Huo Q.B."/>
            <person name="Li W."/>
            <person name="Chen H.Y."/>
            <person name="Chen S.E."/>
            <person name="Zhou L.G."/>
            <person name="Ni X.B."/>
            <person name="Tian J.H."/>
            <person name="Sheng Y."/>
            <person name="Liu T."/>
            <person name="Pan Y.S."/>
            <person name="Xia L.Y."/>
            <person name="Li J."/>
            <person name="Zhao F."/>
            <person name="Cao W.C."/>
        </authorList>
    </citation>
    <scope>NUCLEOTIDE SEQUENCE [LARGE SCALE GENOMIC DNA]</scope>
    <source>
        <strain evidence="1">Iper-2018</strain>
    </source>
</reference>
<evidence type="ECO:0000313" key="1">
    <source>
        <dbReference type="EMBL" id="KAG0418204.1"/>
    </source>
</evidence>
<dbReference type="EMBL" id="JABSTQ010010756">
    <property type="protein sequence ID" value="KAG0418204.1"/>
    <property type="molecule type" value="Genomic_DNA"/>
</dbReference>
<keyword evidence="2" id="KW-1185">Reference proteome</keyword>
<name>A0AC60PE32_IXOPE</name>
<sequence length="132" mass="14606">MAGPTSHRDADPPLLSAALAFDARKTRKPGREHKDKANGGMPHTRWSGLGTQGRGTDRGKMERTRKLSSNRSKKRQADDGDETLSLPDAWARRQTGAEPGRPLPPSEEHASSSLLVYLILWHSRRPPCVLLH</sequence>
<comment type="caution">
    <text evidence="1">The sequence shown here is derived from an EMBL/GenBank/DDBJ whole genome shotgun (WGS) entry which is preliminary data.</text>
</comment>
<organism evidence="1 2">
    <name type="scientific">Ixodes persulcatus</name>
    <name type="common">Taiga tick</name>
    <dbReference type="NCBI Taxonomy" id="34615"/>
    <lineage>
        <taxon>Eukaryota</taxon>
        <taxon>Metazoa</taxon>
        <taxon>Ecdysozoa</taxon>
        <taxon>Arthropoda</taxon>
        <taxon>Chelicerata</taxon>
        <taxon>Arachnida</taxon>
        <taxon>Acari</taxon>
        <taxon>Parasitiformes</taxon>
        <taxon>Ixodida</taxon>
        <taxon>Ixodoidea</taxon>
        <taxon>Ixodidae</taxon>
        <taxon>Ixodinae</taxon>
        <taxon>Ixodes</taxon>
    </lineage>
</organism>
<protein>
    <submittedName>
        <fullName evidence="1">Uncharacterized protein</fullName>
    </submittedName>
</protein>
<evidence type="ECO:0000313" key="2">
    <source>
        <dbReference type="Proteomes" id="UP000805193"/>
    </source>
</evidence>
<accession>A0AC60PE32</accession>
<gene>
    <name evidence="1" type="ORF">HPB47_005042</name>
</gene>